<name>A0ABX0L166_9NEIS</name>
<keyword evidence="2" id="KW-1185">Reference proteome</keyword>
<evidence type="ECO:0000313" key="1">
    <source>
        <dbReference type="EMBL" id="NHQ88425.1"/>
    </source>
</evidence>
<dbReference type="Proteomes" id="UP000712570">
    <property type="component" value="Unassembled WGS sequence"/>
</dbReference>
<protein>
    <submittedName>
        <fullName evidence="1">Uncharacterized protein</fullName>
    </submittedName>
</protein>
<comment type="caution">
    <text evidence="1">The sequence shown here is derived from an EMBL/GenBank/DDBJ whole genome shotgun (WGS) entry which is preliminary data.</text>
</comment>
<reference evidence="1 2" key="1">
    <citation type="submission" date="2020-03" db="EMBL/GenBank/DDBJ databases">
        <title>Draft genome sequence of environmentally isolated violet-colored cultures.</title>
        <authorList>
            <person name="Wilson H.S."/>
        </authorList>
    </citation>
    <scope>NUCLEOTIDE SEQUENCE [LARGE SCALE GENOMIC DNA]</scope>
    <source>
        <strain evidence="1 2">HSC-16F04</strain>
    </source>
</reference>
<dbReference type="EMBL" id="JAAOLX010000015">
    <property type="protein sequence ID" value="NHQ88425.1"/>
    <property type="molecule type" value="Genomic_DNA"/>
</dbReference>
<gene>
    <name evidence="1" type="ORF">HA050_20195</name>
</gene>
<dbReference type="RefSeq" id="WP_166830146.1">
    <property type="nucleotide sequence ID" value="NZ_JAAOLX010000015.1"/>
</dbReference>
<proteinExistence type="predicted"/>
<organism evidence="1 2">
    <name type="scientific">Iodobacter violaceini</name>
    <dbReference type="NCBI Taxonomy" id="3044271"/>
    <lineage>
        <taxon>Bacteria</taxon>
        <taxon>Pseudomonadati</taxon>
        <taxon>Pseudomonadota</taxon>
        <taxon>Betaproteobacteria</taxon>
        <taxon>Neisseriales</taxon>
        <taxon>Chitinibacteraceae</taxon>
        <taxon>Iodobacter</taxon>
    </lineage>
</organism>
<accession>A0ABX0L166</accession>
<evidence type="ECO:0000313" key="2">
    <source>
        <dbReference type="Proteomes" id="UP000712570"/>
    </source>
</evidence>
<sequence length="163" mass="18810">MNTHVQSKNVKVTKYDKLFAVFEELTKQLQLIPDEKLQVYVGFLIQMPEQFNQMLASNRGLTKSKMATGLEQALREVPEIFSNLKPAARLSALNAWNASIQKEFPEFAEKSKEKIARILIRGHIKNEPEYYLIRSEVDALEGVEAQDSVLKQYYSLIEKFEVK</sequence>